<dbReference type="Proteomes" id="UP000077671">
    <property type="component" value="Unassembled WGS sequence"/>
</dbReference>
<gene>
    <name evidence="2" type="ORF">A4X03_0g8693</name>
</gene>
<accession>A0A177U6I3</accession>
<evidence type="ECO:0000256" key="1">
    <source>
        <dbReference type="SAM" id="MobiDB-lite"/>
    </source>
</evidence>
<name>A0A177U6I3_9BASI</name>
<evidence type="ECO:0000313" key="2">
    <source>
        <dbReference type="EMBL" id="KAE8239149.1"/>
    </source>
</evidence>
<comment type="caution">
    <text evidence="2">The sequence shown here is derived from an EMBL/GenBank/DDBJ whole genome shotgun (WGS) entry which is preliminary data.</text>
</comment>
<reference evidence="2" key="2">
    <citation type="journal article" date="2019" name="IMA Fungus">
        <title>Genome sequencing and comparison of five Tilletia species to identify candidate genes for the detection of regulated species infecting wheat.</title>
        <authorList>
            <person name="Nguyen H.D.T."/>
            <person name="Sultana T."/>
            <person name="Kesanakurti P."/>
            <person name="Hambleton S."/>
        </authorList>
    </citation>
    <scope>NUCLEOTIDE SEQUENCE</scope>
    <source>
        <strain evidence="2">DAOMC 238032</strain>
    </source>
</reference>
<dbReference type="AlphaFoldDB" id="A0A177U6I3"/>
<dbReference type="EMBL" id="LWDD02002796">
    <property type="protein sequence ID" value="KAE8239149.1"/>
    <property type="molecule type" value="Genomic_DNA"/>
</dbReference>
<proteinExistence type="predicted"/>
<sequence>MSPNPHLPDSNHDSLSLPEVPKNTTAPSVHKVDPMPTFATRHQWSARVSIAICYQSETYTRSPHTNSALRSPVGRHPSSYASPLSCNLMPVQQLSFPCDSTHHASSTMHQE</sequence>
<protein>
    <submittedName>
        <fullName evidence="2">Uncharacterized protein</fullName>
    </submittedName>
</protein>
<organism evidence="2 3">
    <name type="scientific">Tilletia caries</name>
    <name type="common">wheat bunt fungus</name>
    <dbReference type="NCBI Taxonomy" id="13290"/>
    <lineage>
        <taxon>Eukaryota</taxon>
        <taxon>Fungi</taxon>
        <taxon>Dikarya</taxon>
        <taxon>Basidiomycota</taxon>
        <taxon>Ustilaginomycotina</taxon>
        <taxon>Exobasidiomycetes</taxon>
        <taxon>Tilletiales</taxon>
        <taxon>Tilletiaceae</taxon>
        <taxon>Tilletia</taxon>
    </lineage>
</organism>
<reference evidence="2" key="1">
    <citation type="submission" date="2016-04" db="EMBL/GenBank/DDBJ databases">
        <authorList>
            <person name="Nguyen H.D."/>
            <person name="Kesanakurti P."/>
            <person name="Cullis J."/>
            <person name="Levesque C.A."/>
            <person name="Hambleton S."/>
        </authorList>
    </citation>
    <scope>NUCLEOTIDE SEQUENCE</scope>
    <source>
        <strain evidence="2">DAOMC 238032</strain>
    </source>
</reference>
<feature type="region of interest" description="Disordered" evidence="1">
    <location>
        <begin position="1"/>
        <end position="35"/>
    </location>
</feature>
<evidence type="ECO:0000313" key="3">
    <source>
        <dbReference type="Proteomes" id="UP000077671"/>
    </source>
</evidence>